<dbReference type="OrthoDB" id="9764149at2"/>
<evidence type="ECO:0000256" key="7">
    <source>
        <dbReference type="ARBA" id="ARBA00022884"/>
    </source>
</evidence>
<dbReference type="InterPro" id="IPR003029">
    <property type="entry name" value="S1_domain"/>
</dbReference>
<dbReference type="CDD" id="cd04471">
    <property type="entry name" value="S1_RNase_R"/>
    <property type="match status" value="1"/>
</dbReference>
<keyword evidence="12" id="KW-1185">Reference proteome</keyword>
<name>A0A1I2QQS0_9GAMM</name>
<dbReference type="SMART" id="SM00357">
    <property type="entry name" value="CSP"/>
    <property type="match status" value="1"/>
</dbReference>
<comment type="subcellular location">
    <subcellularLocation>
        <location evidence="2 8">Cytoplasm</location>
    </subcellularLocation>
</comment>
<evidence type="ECO:0000313" key="12">
    <source>
        <dbReference type="Proteomes" id="UP000198623"/>
    </source>
</evidence>
<evidence type="ECO:0000313" key="11">
    <source>
        <dbReference type="EMBL" id="SFG30782.1"/>
    </source>
</evidence>
<protein>
    <recommendedName>
        <fullName evidence="8">Ribonuclease R</fullName>
        <shortName evidence="8">RNase R</shortName>
        <ecNumber evidence="8">3.1.13.1</ecNumber>
    </recommendedName>
</protein>
<dbReference type="InterPro" id="IPR050180">
    <property type="entry name" value="RNR_Ribonuclease"/>
</dbReference>
<evidence type="ECO:0000256" key="1">
    <source>
        <dbReference type="ARBA" id="ARBA00001849"/>
    </source>
</evidence>
<dbReference type="InterPro" id="IPR012340">
    <property type="entry name" value="NA-bd_OB-fold"/>
</dbReference>
<feature type="region of interest" description="Disordered" evidence="9">
    <location>
        <begin position="755"/>
        <end position="783"/>
    </location>
</feature>
<reference evidence="12" key="1">
    <citation type="submission" date="2016-10" db="EMBL/GenBank/DDBJ databases">
        <authorList>
            <person name="Varghese N."/>
            <person name="Submissions S."/>
        </authorList>
    </citation>
    <scope>NUCLEOTIDE SEQUENCE [LARGE SCALE GENOMIC DNA]</scope>
    <source>
        <strain evidence="12">CGMCC 1.10971</strain>
    </source>
</reference>
<dbReference type="GO" id="GO:0008859">
    <property type="term" value="F:exoribonuclease II activity"/>
    <property type="evidence" value="ECO:0007669"/>
    <property type="project" value="UniProtKB-UniRule"/>
</dbReference>
<dbReference type="SMART" id="SM00316">
    <property type="entry name" value="S1"/>
    <property type="match status" value="2"/>
</dbReference>
<dbReference type="HAMAP" id="MF_01895">
    <property type="entry name" value="RNase_R"/>
    <property type="match status" value="1"/>
</dbReference>
<dbReference type="Pfam" id="PF08461">
    <property type="entry name" value="WHD_RNase_R"/>
    <property type="match status" value="1"/>
</dbReference>
<comment type="function">
    <text evidence="8">3'-5' exoribonuclease that releases 5'-nucleoside monophosphates and is involved in maturation of structured RNAs.</text>
</comment>
<evidence type="ECO:0000256" key="4">
    <source>
        <dbReference type="ARBA" id="ARBA00022722"/>
    </source>
</evidence>
<keyword evidence="7 8" id="KW-0694">RNA-binding</keyword>
<dbReference type="GO" id="GO:0003723">
    <property type="term" value="F:RNA binding"/>
    <property type="evidence" value="ECO:0007669"/>
    <property type="project" value="UniProtKB-UniRule"/>
</dbReference>
<dbReference type="PANTHER" id="PTHR23355:SF9">
    <property type="entry name" value="DIS3-LIKE EXONUCLEASE 2"/>
    <property type="match status" value="1"/>
</dbReference>
<gene>
    <name evidence="8" type="primary">rnr</name>
    <name evidence="11" type="ORF">SAMN05216175_10588</name>
</gene>
<dbReference type="GO" id="GO:0006402">
    <property type="term" value="P:mRNA catabolic process"/>
    <property type="evidence" value="ECO:0007669"/>
    <property type="project" value="TreeGrafter"/>
</dbReference>
<dbReference type="NCBIfam" id="TIGR00358">
    <property type="entry name" value="3_prime_RNase"/>
    <property type="match status" value="1"/>
</dbReference>
<dbReference type="Pfam" id="PF00773">
    <property type="entry name" value="RNB"/>
    <property type="match status" value="1"/>
</dbReference>
<dbReference type="NCBIfam" id="TIGR02063">
    <property type="entry name" value="RNase_R"/>
    <property type="match status" value="1"/>
</dbReference>
<keyword evidence="3 8" id="KW-0963">Cytoplasm</keyword>
<dbReference type="InterPro" id="IPR013668">
    <property type="entry name" value="RNase_R_HTH_12"/>
</dbReference>
<keyword evidence="4 8" id="KW-0540">Nuclease</keyword>
<proteinExistence type="inferred from homology"/>
<organism evidence="11 12">
    <name type="scientific">Neptunomonas qingdaonensis</name>
    <dbReference type="NCBI Taxonomy" id="1045558"/>
    <lineage>
        <taxon>Bacteria</taxon>
        <taxon>Pseudomonadati</taxon>
        <taxon>Pseudomonadota</taxon>
        <taxon>Gammaproteobacteria</taxon>
        <taxon>Oceanospirillales</taxon>
        <taxon>Oceanospirillaceae</taxon>
        <taxon>Neptunomonas</taxon>
    </lineage>
</organism>
<dbReference type="InterPro" id="IPR022966">
    <property type="entry name" value="RNase_II/R_CS"/>
</dbReference>
<feature type="compositionally biased region" description="Basic residues" evidence="9">
    <location>
        <begin position="765"/>
        <end position="783"/>
    </location>
</feature>
<evidence type="ECO:0000256" key="2">
    <source>
        <dbReference type="ARBA" id="ARBA00004496"/>
    </source>
</evidence>
<evidence type="ECO:0000256" key="6">
    <source>
        <dbReference type="ARBA" id="ARBA00022839"/>
    </source>
</evidence>
<dbReference type="InterPro" id="IPR040476">
    <property type="entry name" value="CSD2"/>
</dbReference>
<keyword evidence="5 8" id="KW-0378">Hydrolase</keyword>
<dbReference type="InterPro" id="IPR011129">
    <property type="entry name" value="CSD"/>
</dbReference>
<dbReference type="InterPro" id="IPR004476">
    <property type="entry name" value="RNase_II/RNase_R"/>
</dbReference>
<dbReference type="SMART" id="SM00955">
    <property type="entry name" value="RNB"/>
    <property type="match status" value="1"/>
</dbReference>
<dbReference type="Gene3D" id="2.40.50.140">
    <property type="entry name" value="Nucleic acid-binding proteins"/>
    <property type="match status" value="2"/>
</dbReference>
<dbReference type="Pfam" id="PF17876">
    <property type="entry name" value="CSD2"/>
    <property type="match status" value="1"/>
</dbReference>
<sequence>MSKDSQQAINAADYDKYSNPIPSREYIMGLLDEPGKTLDRDQLSQLLKLSGSDDKESLRRRLRAMERDGQLVFDPRNGYSLLRAEDFVEGFVIGHPDGFGFMAQHGAGNDIYLHDSQMLKVFNGDKVRILISGVNRRGRQEGQIVDILEKNTSQIVGRLVHEEGDYFLQPENSRIRNEIDIADDQLNGAQVGQYVTVEITEYPCNRFNAEGKVIEILGDSMAPGMEIDVAIRSHGIPHKWPQAVLDEAKAMSDVVKDADKLHRSDLRHLPFVTIDGEDARDFDDAVYCEKRKSGGWRLYVAIADVSHYVVPNSALDQEAEERGTSVYFPGHVVPMLPEVLSNGLCSLNPHVDRLVMVCEMAISRSGKISAYKFSEGVINSHARLTYHQVGALLSSPQQGVGKQVAKKHHAVVPHIHALHQLYAILRTARTKRGSIDFEKQEVQFKFTEGRKIDQIVPVIRNDAHKMIEEFMLCANVATAQFLEKLNLPALYRVHEGPGEKKLTNLREFLGERGLNLSGGDKPTPAHYDLLLRGINERNDAQVIRMMMLRSLSQAEYSADNQGHFGLAYPAYAHFTSPIRRYPDLLVHRAIRSVIRRSESGSILQRALKKVTGRGSDSVHRVKSATRLEVGISYPYDLDKMKSMADHCSRVSRRADKAGWDVEAWLKCEYMQDHVGDTFGGVISSVTSFGLFIELDDTLIEGLVHVTSLNNDYYQFDAAQQRLVGERTRTSFGIGDSINIRVVRVDMDQRKIEFELATKPDDKRSGRAKGRKGKQHYGAGKSKR</sequence>
<dbReference type="EC" id="3.1.13.1" evidence="8"/>
<dbReference type="PROSITE" id="PS50126">
    <property type="entry name" value="S1"/>
    <property type="match status" value="1"/>
</dbReference>
<evidence type="ECO:0000259" key="10">
    <source>
        <dbReference type="PROSITE" id="PS50126"/>
    </source>
</evidence>
<dbReference type="InterPro" id="IPR011805">
    <property type="entry name" value="RNase_R"/>
</dbReference>
<keyword evidence="6 8" id="KW-0269">Exonuclease</keyword>
<dbReference type="InterPro" id="IPR001900">
    <property type="entry name" value="RNase_II/R"/>
</dbReference>
<dbReference type="InterPro" id="IPR013223">
    <property type="entry name" value="RNase_B_OB_dom"/>
</dbReference>
<dbReference type="Pfam" id="PF08206">
    <property type="entry name" value="OB_RNB"/>
    <property type="match status" value="1"/>
</dbReference>
<evidence type="ECO:0000256" key="9">
    <source>
        <dbReference type="SAM" id="MobiDB-lite"/>
    </source>
</evidence>
<dbReference type="GO" id="GO:0005829">
    <property type="term" value="C:cytosol"/>
    <property type="evidence" value="ECO:0007669"/>
    <property type="project" value="TreeGrafter"/>
</dbReference>
<evidence type="ECO:0000256" key="5">
    <source>
        <dbReference type="ARBA" id="ARBA00022801"/>
    </source>
</evidence>
<dbReference type="RefSeq" id="WP_090727024.1">
    <property type="nucleotide sequence ID" value="NZ_FOOU01000005.1"/>
</dbReference>
<dbReference type="STRING" id="1045558.SAMN05216175_10588"/>
<evidence type="ECO:0000256" key="3">
    <source>
        <dbReference type="ARBA" id="ARBA00022490"/>
    </source>
</evidence>
<dbReference type="Proteomes" id="UP000198623">
    <property type="component" value="Unassembled WGS sequence"/>
</dbReference>
<dbReference type="EMBL" id="FOOU01000005">
    <property type="protein sequence ID" value="SFG30782.1"/>
    <property type="molecule type" value="Genomic_DNA"/>
</dbReference>
<comment type="similarity">
    <text evidence="8">Belongs to the RNR ribonuclease family. RNase R subfamily.</text>
</comment>
<feature type="compositionally biased region" description="Basic and acidic residues" evidence="9">
    <location>
        <begin position="755"/>
        <end position="764"/>
    </location>
</feature>
<dbReference type="Pfam" id="PF00575">
    <property type="entry name" value="S1"/>
    <property type="match status" value="1"/>
</dbReference>
<dbReference type="PANTHER" id="PTHR23355">
    <property type="entry name" value="RIBONUCLEASE"/>
    <property type="match status" value="1"/>
</dbReference>
<evidence type="ECO:0000256" key="8">
    <source>
        <dbReference type="HAMAP-Rule" id="MF_01895"/>
    </source>
</evidence>
<dbReference type="SUPFAM" id="SSF50249">
    <property type="entry name" value="Nucleic acid-binding proteins"/>
    <property type="match status" value="3"/>
</dbReference>
<accession>A0A1I2QQS0</accession>
<dbReference type="PROSITE" id="PS01175">
    <property type="entry name" value="RIBONUCLEASE_II"/>
    <property type="match status" value="1"/>
</dbReference>
<comment type="catalytic activity">
    <reaction evidence="1 8">
        <text>Exonucleolytic cleavage in the 3'- to 5'-direction to yield nucleoside 5'-phosphates.</text>
        <dbReference type="EC" id="3.1.13.1"/>
    </reaction>
</comment>
<dbReference type="AlphaFoldDB" id="A0A1I2QQS0"/>
<feature type="domain" description="S1 motif" evidence="10">
    <location>
        <begin position="675"/>
        <end position="756"/>
    </location>
</feature>